<dbReference type="SUPFAM" id="SSF53098">
    <property type="entry name" value="Ribonuclease H-like"/>
    <property type="match status" value="1"/>
</dbReference>
<dbReference type="InterPro" id="IPR013520">
    <property type="entry name" value="Ribonucl_H"/>
</dbReference>
<dbReference type="EMBL" id="JANBPY010003473">
    <property type="protein sequence ID" value="KAJ1951654.1"/>
    <property type="molecule type" value="Genomic_DNA"/>
</dbReference>
<evidence type="ECO:0000259" key="2">
    <source>
        <dbReference type="PROSITE" id="PS50235"/>
    </source>
</evidence>
<sequence length="518" mass="58489">MIQNVTRFMLRQFDHEWKLPTAQTPTMAIPEGLWINPDDTQPLGHPSGSPLQQLFTWNIKVISTCPNGHANERELQPFVLDLVYPRTSSPTGGIVYGWRPPADTGSPKPLGVLMGGPRTQFTEVFHATVEPQQSMRLWCNQCTQYQIQQQVKRCTVVPPVIVLNCAVKLTEDATFWAGQQGRWLPPRLAISLQNGLDIKPFPDQTSEAVESTLPPHYQPYRVVAIISEVKEEGKSGHLVAHIQCQDKKDTSPQWYVFNNFLVRKTTEAEVFQFGVPWRTPTTVILSREGLDTEAAQELAQLPCQVNPRVLITPPQPGRETQAVTVTPEELPFTKGTLCALDGEFVMVDKAQFEVRSDGTRSIIRPNRLSLARVSVVHCQGPHHYQPFIDDYIKTTVPVVDYLTAYSGIADGDLQPSTSRKHLLSRKTVYKKLRYLVDAGCVFVGHGLTKDLRTINITVPPEQIIDTANIYRFEDRGRYISLKFLVWCVLGQSIQQLSHNSVQDAVASLRLYEEWRKLD</sequence>
<dbReference type="Gene3D" id="3.30.420.10">
    <property type="entry name" value="Ribonuclease H-like superfamily/Ribonuclease H"/>
    <property type="match status" value="1"/>
</dbReference>
<dbReference type="PANTHER" id="PTHR15728:SF0">
    <property type="entry name" value="PAN2-PAN3 DEADENYLATION COMPLEX CATALYTIC SUBUNIT PAN2"/>
    <property type="match status" value="1"/>
</dbReference>
<dbReference type="GO" id="GO:0031251">
    <property type="term" value="C:PAN complex"/>
    <property type="evidence" value="ECO:0007669"/>
    <property type="project" value="TreeGrafter"/>
</dbReference>
<dbReference type="InterPro" id="IPR036397">
    <property type="entry name" value="RNaseH_sf"/>
</dbReference>
<dbReference type="CDD" id="cd06143">
    <property type="entry name" value="PAN2_exo"/>
    <property type="match status" value="1"/>
</dbReference>
<accession>A0A9W8AHV0</accession>
<dbReference type="GO" id="GO:0000289">
    <property type="term" value="P:nuclear-transcribed mRNA poly(A) tail shortening"/>
    <property type="evidence" value="ECO:0007669"/>
    <property type="project" value="TreeGrafter"/>
</dbReference>
<keyword evidence="3" id="KW-0378">Hydrolase</keyword>
<dbReference type="PANTHER" id="PTHR15728">
    <property type="entry name" value="DEADENYLATION COMPLEX CATALYTIC SUBUNIT PAN2"/>
    <property type="match status" value="1"/>
</dbReference>
<dbReference type="OrthoDB" id="16516at2759"/>
<evidence type="ECO:0000256" key="1">
    <source>
        <dbReference type="ARBA" id="ARBA00022574"/>
    </source>
</evidence>
<dbReference type="SUPFAM" id="SSF54001">
    <property type="entry name" value="Cysteine proteinases"/>
    <property type="match status" value="1"/>
</dbReference>
<dbReference type="EC" id="3.1.13.4" evidence="3"/>
<feature type="non-terminal residue" evidence="3">
    <location>
        <position position="518"/>
    </location>
</feature>
<dbReference type="SMART" id="SM00479">
    <property type="entry name" value="EXOIII"/>
    <property type="match status" value="1"/>
</dbReference>
<name>A0A9W8AHV0_9FUNG</name>
<keyword evidence="4" id="KW-1185">Reference proteome</keyword>
<dbReference type="Pfam" id="PF00929">
    <property type="entry name" value="RNase_T"/>
    <property type="match status" value="1"/>
</dbReference>
<feature type="non-terminal residue" evidence="3">
    <location>
        <position position="1"/>
    </location>
</feature>
<dbReference type="AlphaFoldDB" id="A0A9W8AHV0"/>
<dbReference type="InterPro" id="IPR050785">
    <property type="entry name" value="PAN2-PAN3_catalytic_subunit"/>
</dbReference>
<feature type="domain" description="USP" evidence="2">
    <location>
        <begin position="1"/>
        <end position="288"/>
    </location>
</feature>
<evidence type="ECO:0000313" key="3">
    <source>
        <dbReference type="EMBL" id="KAJ1951654.1"/>
    </source>
</evidence>
<dbReference type="InterPro" id="IPR038765">
    <property type="entry name" value="Papain-like_cys_pep_sf"/>
</dbReference>
<dbReference type="Gene3D" id="3.90.70.10">
    <property type="entry name" value="Cysteine proteinases"/>
    <property type="match status" value="1"/>
</dbReference>
<protein>
    <submittedName>
        <fullName evidence="3">Poly(A)-specific ribonuclease</fullName>
        <ecNumber evidence="3">3.1.13.4</ecNumber>
    </submittedName>
</protein>
<dbReference type="GO" id="GO:0004535">
    <property type="term" value="F:poly(A)-specific ribonuclease activity"/>
    <property type="evidence" value="ECO:0007669"/>
    <property type="project" value="UniProtKB-EC"/>
</dbReference>
<keyword evidence="1" id="KW-0853">WD repeat</keyword>
<evidence type="ECO:0000313" key="4">
    <source>
        <dbReference type="Proteomes" id="UP001150925"/>
    </source>
</evidence>
<organism evidence="3 4">
    <name type="scientific">Dispira parvispora</name>
    <dbReference type="NCBI Taxonomy" id="1520584"/>
    <lineage>
        <taxon>Eukaryota</taxon>
        <taxon>Fungi</taxon>
        <taxon>Fungi incertae sedis</taxon>
        <taxon>Zoopagomycota</taxon>
        <taxon>Kickxellomycotina</taxon>
        <taxon>Dimargaritomycetes</taxon>
        <taxon>Dimargaritales</taxon>
        <taxon>Dimargaritaceae</taxon>
        <taxon>Dispira</taxon>
    </lineage>
</organism>
<gene>
    <name evidence="3" type="primary">PAN2_2</name>
    <name evidence="3" type="ORF">IWQ62_006406</name>
</gene>
<dbReference type="GO" id="GO:0000932">
    <property type="term" value="C:P-body"/>
    <property type="evidence" value="ECO:0007669"/>
    <property type="project" value="TreeGrafter"/>
</dbReference>
<dbReference type="InterPro" id="IPR028889">
    <property type="entry name" value="USP"/>
</dbReference>
<dbReference type="InterPro" id="IPR028881">
    <property type="entry name" value="PAN2_UCH_dom"/>
</dbReference>
<proteinExistence type="predicted"/>
<dbReference type="GO" id="GO:0003676">
    <property type="term" value="F:nucleic acid binding"/>
    <property type="evidence" value="ECO:0007669"/>
    <property type="project" value="InterPro"/>
</dbReference>
<dbReference type="Pfam" id="PF13423">
    <property type="entry name" value="UCH_1"/>
    <property type="match status" value="1"/>
</dbReference>
<comment type="caution">
    <text evidence="3">The sequence shown here is derived from an EMBL/GenBank/DDBJ whole genome shotgun (WGS) entry which is preliminary data.</text>
</comment>
<dbReference type="Proteomes" id="UP001150925">
    <property type="component" value="Unassembled WGS sequence"/>
</dbReference>
<dbReference type="InterPro" id="IPR012337">
    <property type="entry name" value="RNaseH-like_sf"/>
</dbReference>
<reference evidence="3" key="1">
    <citation type="submission" date="2022-07" db="EMBL/GenBank/DDBJ databases">
        <title>Phylogenomic reconstructions and comparative analyses of Kickxellomycotina fungi.</title>
        <authorList>
            <person name="Reynolds N.K."/>
            <person name="Stajich J.E."/>
            <person name="Barry K."/>
            <person name="Grigoriev I.V."/>
            <person name="Crous P."/>
            <person name="Smith M.E."/>
        </authorList>
    </citation>
    <scope>NUCLEOTIDE SEQUENCE</scope>
    <source>
        <strain evidence="3">RSA 1196</strain>
    </source>
</reference>
<dbReference type="PROSITE" id="PS50235">
    <property type="entry name" value="USP_3"/>
    <property type="match status" value="1"/>
</dbReference>